<dbReference type="PANTHER" id="PTHR30604">
    <property type="entry name" value="PROTEIN TRANSPORT PROTEIN HOFQ"/>
    <property type="match status" value="1"/>
</dbReference>
<protein>
    <submittedName>
        <fullName evidence="3">Protein transport protein HofQ/type IV pilus assembly protein PilQ</fullName>
    </submittedName>
</protein>
<dbReference type="Gene3D" id="3.30.1370.130">
    <property type="match status" value="1"/>
</dbReference>
<proteinExistence type="inferred from homology"/>
<feature type="domain" description="Type II/III secretion system secretin-like" evidence="2">
    <location>
        <begin position="237"/>
        <end position="389"/>
    </location>
</feature>
<dbReference type="PANTHER" id="PTHR30604:SF1">
    <property type="entry name" value="DNA UTILIZATION PROTEIN HOFQ"/>
    <property type="match status" value="1"/>
</dbReference>
<dbReference type="Proteomes" id="UP000256542">
    <property type="component" value="Unassembled WGS sequence"/>
</dbReference>
<dbReference type="Pfam" id="PF00263">
    <property type="entry name" value="Secretin"/>
    <property type="match status" value="1"/>
</dbReference>
<organism evidence="3 4">
    <name type="scientific">Marinomonas pollencensis</name>
    <dbReference type="NCBI Taxonomy" id="491954"/>
    <lineage>
        <taxon>Bacteria</taxon>
        <taxon>Pseudomonadati</taxon>
        <taxon>Pseudomonadota</taxon>
        <taxon>Gammaproteobacteria</taxon>
        <taxon>Oceanospirillales</taxon>
        <taxon>Oceanospirillaceae</taxon>
        <taxon>Marinomonas</taxon>
    </lineage>
</organism>
<reference evidence="3 4" key="1">
    <citation type="submission" date="2018-08" db="EMBL/GenBank/DDBJ databases">
        <title>Genomic Encyclopedia of Type Strains, Phase III (KMG-III): the genomes of soil and plant-associated and newly described type strains.</title>
        <authorList>
            <person name="Whitman W."/>
        </authorList>
    </citation>
    <scope>NUCLEOTIDE SEQUENCE [LARGE SCALE GENOMIC DNA]</scope>
    <source>
        <strain evidence="3 4">CECT 7375</strain>
    </source>
</reference>
<dbReference type="PRINTS" id="PR00811">
    <property type="entry name" value="BCTERIALGSPD"/>
</dbReference>
<dbReference type="InterPro" id="IPR004846">
    <property type="entry name" value="T2SS/T3SS_dom"/>
</dbReference>
<dbReference type="InterPro" id="IPR051808">
    <property type="entry name" value="Type_IV_pilus_biogenesis"/>
</dbReference>
<dbReference type="InterPro" id="IPR001775">
    <property type="entry name" value="GspD/PilQ"/>
</dbReference>
<evidence type="ECO:0000256" key="1">
    <source>
        <dbReference type="RuleBase" id="RU004003"/>
    </source>
</evidence>
<evidence type="ECO:0000259" key="2">
    <source>
        <dbReference type="Pfam" id="PF00263"/>
    </source>
</evidence>
<dbReference type="AlphaFoldDB" id="A0A3E0DI82"/>
<comment type="caution">
    <text evidence="3">The sequence shown here is derived from an EMBL/GenBank/DDBJ whole genome shotgun (WGS) entry which is preliminary data.</text>
</comment>
<evidence type="ECO:0000313" key="3">
    <source>
        <dbReference type="EMBL" id="REG82362.1"/>
    </source>
</evidence>
<comment type="similarity">
    <text evidence="1">Belongs to the bacterial secretin family.</text>
</comment>
<keyword evidence="4" id="KW-1185">Reference proteome</keyword>
<sequence>MCSKGLKRSGRRWALLMTLMLWMPQRVLAMDVFFEARAIQEVLPWLASKMQESLVISPDIDDKLTLSIKNASWQEVMAAVAQNPKIELTWQGAVAVLMPAQPKSQQEKCQRAYWVLRHAKANAVGGHLKVLYPSISLVVDERTNSLITYYCQPVEGLMQTLAWLDAPLRQIEISAQIAQVSTSAQSQFGVNWQANLSNSVRSSVGGAVDLGALAPTSRLSVSGSSGLSLLSFTLDMLESEGMAKVLSKPKVVAIEGQLARIESGTEIPYQTVDDDSVNVEFRDAALLLEVRPFVKEGKRILLELTIHQDSVGELVNGVPSLETNRLKTQVVVNDQETLVLGGIFREERFKTTSKVPLLGDIPILGIFFKRQTEQQEKVELLVFITPKLLQMSVN</sequence>
<dbReference type="GO" id="GO:0009306">
    <property type="term" value="P:protein secretion"/>
    <property type="evidence" value="ECO:0007669"/>
    <property type="project" value="InterPro"/>
</dbReference>
<dbReference type="EMBL" id="QUNG01000009">
    <property type="protein sequence ID" value="REG82362.1"/>
    <property type="molecule type" value="Genomic_DNA"/>
</dbReference>
<evidence type="ECO:0000313" key="4">
    <source>
        <dbReference type="Proteomes" id="UP000256542"/>
    </source>
</evidence>
<accession>A0A3E0DI82</accession>
<gene>
    <name evidence="3" type="ORF">DFP81_10921</name>
</gene>
<name>A0A3E0DI82_9GAMM</name>